<feature type="compositionally biased region" description="Low complexity" evidence="4">
    <location>
        <begin position="454"/>
        <end position="482"/>
    </location>
</feature>
<feature type="compositionally biased region" description="Low complexity" evidence="4">
    <location>
        <begin position="423"/>
        <end position="432"/>
    </location>
</feature>
<dbReference type="Proteomes" id="UP001566132">
    <property type="component" value="Unassembled WGS sequence"/>
</dbReference>
<feature type="compositionally biased region" description="Polar residues" evidence="4">
    <location>
        <begin position="491"/>
        <end position="511"/>
    </location>
</feature>
<accession>A0ABD1EDN4</accession>
<feature type="compositionally biased region" description="Basic and acidic residues" evidence="4">
    <location>
        <begin position="1"/>
        <end position="17"/>
    </location>
</feature>
<feature type="domain" description="B-cell lymphoma 9 beta-catenin binding" evidence="5">
    <location>
        <begin position="304"/>
        <end position="340"/>
    </location>
</feature>
<feature type="compositionally biased region" description="Polar residues" evidence="4">
    <location>
        <begin position="646"/>
        <end position="655"/>
    </location>
</feature>
<dbReference type="EMBL" id="JBDJPC010000008">
    <property type="protein sequence ID" value="KAL1492756.1"/>
    <property type="molecule type" value="Genomic_DNA"/>
</dbReference>
<protein>
    <recommendedName>
        <fullName evidence="5">B-cell lymphoma 9 beta-catenin binding domain-containing protein</fullName>
    </recommendedName>
</protein>
<dbReference type="GO" id="GO:0005634">
    <property type="term" value="C:nucleus"/>
    <property type="evidence" value="ECO:0007669"/>
    <property type="project" value="UniProtKB-SubCell"/>
</dbReference>
<name>A0ABD1EDN4_HYPHA</name>
<evidence type="ECO:0000256" key="1">
    <source>
        <dbReference type="ARBA" id="ARBA00004123"/>
    </source>
</evidence>
<dbReference type="Pfam" id="PF11502">
    <property type="entry name" value="BCL9"/>
    <property type="match status" value="1"/>
</dbReference>
<feature type="compositionally biased region" description="Polar residues" evidence="4">
    <location>
        <begin position="384"/>
        <end position="397"/>
    </location>
</feature>
<evidence type="ECO:0000313" key="7">
    <source>
        <dbReference type="Proteomes" id="UP001566132"/>
    </source>
</evidence>
<reference evidence="6 7" key="1">
    <citation type="submission" date="2024-05" db="EMBL/GenBank/DDBJ databases">
        <title>Genetic variation in Jamaican populations of the coffee berry borer (Hypothenemus hampei).</title>
        <authorList>
            <person name="Errbii M."/>
            <person name="Myrie A."/>
        </authorList>
    </citation>
    <scope>NUCLEOTIDE SEQUENCE [LARGE SCALE GENOMIC DNA]</scope>
    <source>
        <strain evidence="6">JA-Hopewell-2020-01-JO</strain>
        <tissue evidence="6">Whole body</tissue>
    </source>
</reference>
<feature type="region of interest" description="Disordered" evidence="4">
    <location>
        <begin position="635"/>
        <end position="657"/>
    </location>
</feature>
<dbReference type="InterPro" id="IPR024670">
    <property type="entry name" value="BCL9_beta-catenin-bd_dom"/>
</dbReference>
<keyword evidence="3" id="KW-0539">Nucleus</keyword>
<evidence type="ECO:0000313" key="6">
    <source>
        <dbReference type="EMBL" id="KAL1492756.1"/>
    </source>
</evidence>
<gene>
    <name evidence="6" type="ORF">ABEB36_010960</name>
</gene>
<feature type="compositionally biased region" description="Low complexity" evidence="4">
    <location>
        <begin position="512"/>
        <end position="532"/>
    </location>
</feature>
<feature type="compositionally biased region" description="Polar residues" evidence="4">
    <location>
        <begin position="676"/>
        <end position="708"/>
    </location>
</feature>
<sequence length="1170" mass="122160">MIKEKHEKGSDSVKEDPVSANKEPTNIEVQIKKDEDVATKKESTTGPITKNGGLVGSTNTGSLQTTPDLKTEVANDDLVTAAMSEATSLPLKQEDNLVDNDPLGDPFGLGLGPPSSRTGSAAHTQTQPESVQPLGSNVINKQSNSMEVQYMQQQSQIFVFSTVLANSGADEVLHGRYPSIIAYHCAQPGTKKYLEKNPLKVTQFNKQHPVQWLNNFAVMKNKSCNRSPGLGPKPPSTDLLLGSEGLDDMVGLGDSDAQWDQKSSHQLGGLDGTVTNGLPDMGPVSPSLLNIQPKLQGVQVPDENLTPQQRQHREERLASIRKMQQLLFPESQTEPGAGPPDIVTGMPSGSSTTTPGGPGQSAVTAQMEWQKLQNQFFDDRTKVKSTPQPGNSSTTCASIVPVGPGNSNGPQPPVSGAPSQNSRGTTGLGPRLQGPPPPYHQTQRSASVPIALQSPNPTSPNNPTSNLSLPSPRASSALNSPADPSRPFGTLTRNLSTGQSPTSQDSPSASRLNHSNPSTPLSSHLSPSVTSSCTEPSSTTHQSTDGMFGRTLHSMAQQKQQMTSTTSSCAATLSTTSTGKEPNLMPVPSPQQIQYLNTFEGQELIIQKQPNTSLKDGNILSPPVLPSNLDSTFAGNTPDLPLSRVSGPNTPTSMDNRYPATPGVPPEGCRFQISSPHTPTATSCEKSSQRIQGSTTVTPGMSPQTVPGPTSDPLKNDLFPTPSPHMMDMPRFSGPNASPGAQSKMGPGFGVSVSPQGKPNSLDMSNYSCAGGRNDNIPLNPNCTSSMVGNPKQTHFDPISSLAQMSQQLTNSVASSLNGQPGQGPPMMSFGSPSMHMMDMGNCHGGIGEMDAGGMMGMNPMQGPPHGFHTGSPMGHMRSQSPKLAGVFPNHMSMQRMMGRPPGPGPSPFNGANVQVKPNAPNTIQYLPPKGQNSAAPLGPRGPPSLDFLTRLASPINMMDSSKMQPGSGQYFQGCGPGGGPPGPMQGNPMGHMGHMDGGPGMGQEPSMMSMGGHMGNGTGSPMMGGPGGMGMGPGGPGMMPMMRGGMRPMLRVPQMGFGPGGPGPDGMFQGNTGAPMGPGPGNAQMFVAGPKSSPMGMAPDASQPLPPSMGQSGGFKGTPFVGPITSDPNYAQQYHNFQQQLYATNTRSQMGGVAQNMGPGPGPPHMHLP</sequence>
<evidence type="ECO:0000256" key="2">
    <source>
        <dbReference type="ARBA" id="ARBA00009200"/>
    </source>
</evidence>
<feature type="compositionally biased region" description="Polar residues" evidence="4">
    <location>
        <begin position="56"/>
        <end position="67"/>
    </location>
</feature>
<feature type="region of interest" description="Disordered" evidence="4">
    <location>
        <begin position="381"/>
        <end position="586"/>
    </location>
</feature>
<feature type="compositionally biased region" description="Polar residues" evidence="4">
    <location>
        <begin position="533"/>
        <end position="545"/>
    </location>
</feature>
<evidence type="ECO:0000256" key="4">
    <source>
        <dbReference type="SAM" id="MobiDB-lite"/>
    </source>
</evidence>
<dbReference type="AlphaFoldDB" id="A0ABD1EDN4"/>
<proteinExistence type="inferred from homology"/>
<feature type="compositionally biased region" description="Basic and acidic residues" evidence="4">
    <location>
        <begin position="30"/>
        <end position="43"/>
    </location>
</feature>
<feature type="region of interest" description="Disordered" evidence="4">
    <location>
        <begin position="676"/>
        <end position="713"/>
    </location>
</feature>
<feature type="compositionally biased region" description="Low complexity" evidence="4">
    <location>
        <begin position="99"/>
        <end position="114"/>
    </location>
</feature>
<comment type="similarity">
    <text evidence="2">Belongs to the BCL9 family.</text>
</comment>
<keyword evidence="7" id="KW-1185">Reference proteome</keyword>
<evidence type="ECO:0000256" key="3">
    <source>
        <dbReference type="ARBA" id="ARBA00023242"/>
    </source>
</evidence>
<feature type="compositionally biased region" description="Polar residues" evidence="4">
    <location>
        <begin position="115"/>
        <end position="137"/>
    </location>
</feature>
<feature type="compositionally biased region" description="Low complexity" evidence="4">
    <location>
        <begin position="554"/>
        <end position="578"/>
    </location>
</feature>
<feature type="region of interest" description="Disordered" evidence="4">
    <location>
        <begin position="95"/>
        <end position="137"/>
    </location>
</feature>
<organism evidence="6 7">
    <name type="scientific">Hypothenemus hampei</name>
    <name type="common">Coffee berry borer</name>
    <dbReference type="NCBI Taxonomy" id="57062"/>
    <lineage>
        <taxon>Eukaryota</taxon>
        <taxon>Metazoa</taxon>
        <taxon>Ecdysozoa</taxon>
        <taxon>Arthropoda</taxon>
        <taxon>Hexapoda</taxon>
        <taxon>Insecta</taxon>
        <taxon>Pterygota</taxon>
        <taxon>Neoptera</taxon>
        <taxon>Endopterygota</taxon>
        <taxon>Coleoptera</taxon>
        <taxon>Polyphaga</taxon>
        <taxon>Cucujiformia</taxon>
        <taxon>Curculionidae</taxon>
        <taxon>Scolytinae</taxon>
        <taxon>Hypothenemus</taxon>
    </lineage>
</organism>
<feature type="region of interest" description="Disordered" evidence="4">
    <location>
        <begin position="330"/>
        <end position="364"/>
    </location>
</feature>
<comment type="subcellular location">
    <subcellularLocation>
        <location evidence="1">Nucleus</location>
    </subcellularLocation>
</comment>
<feature type="region of interest" description="Disordered" evidence="4">
    <location>
        <begin position="1060"/>
        <end position="1117"/>
    </location>
</feature>
<comment type="caution">
    <text evidence="6">The sequence shown here is derived from an EMBL/GenBank/DDBJ whole genome shotgun (WGS) entry which is preliminary data.</text>
</comment>
<evidence type="ECO:0000259" key="5">
    <source>
        <dbReference type="Pfam" id="PF11502"/>
    </source>
</evidence>
<feature type="region of interest" description="Disordered" evidence="4">
    <location>
        <begin position="1"/>
        <end position="67"/>
    </location>
</feature>